<feature type="transmembrane region" description="Helical" evidence="1">
    <location>
        <begin position="237"/>
        <end position="257"/>
    </location>
</feature>
<organism evidence="2 3">
    <name type="scientific">Faecalitalea cylindroides</name>
    <dbReference type="NCBI Taxonomy" id="39483"/>
    <lineage>
        <taxon>Bacteria</taxon>
        <taxon>Bacillati</taxon>
        <taxon>Bacillota</taxon>
        <taxon>Erysipelotrichia</taxon>
        <taxon>Erysipelotrichales</taxon>
        <taxon>Erysipelotrichaceae</taxon>
        <taxon>Faecalitalea</taxon>
    </lineage>
</organism>
<keyword evidence="3" id="KW-1185">Reference proteome</keyword>
<feature type="transmembrane region" description="Helical" evidence="1">
    <location>
        <begin position="406"/>
        <end position="425"/>
    </location>
</feature>
<dbReference type="Proteomes" id="UP000195447">
    <property type="component" value="Unassembled WGS sequence"/>
</dbReference>
<feature type="transmembrane region" description="Helical" evidence="1">
    <location>
        <begin position="192"/>
        <end position="207"/>
    </location>
</feature>
<feature type="transmembrane region" description="Helical" evidence="1">
    <location>
        <begin position="345"/>
        <end position="370"/>
    </location>
</feature>
<dbReference type="EMBL" id="NFKM01000018">
    <property type="protein sequence ID" value="OUP58044.1"/>
    <property type="molecule type" value="Genomic_DNA"/>
</dbReference>
<evidence type="ECO:0000313" key="2">
    <source>
        <dbReference type="EMBL" id="OUP58044.1"/>
    </source>
</evidence>
<gene>
    <name evidence="2" type="ORF">B5F14_08280</name>
</gene>
<keyword evidence="1" id="KW-0812">Transmembrane</keyword>
<feature type="transmembrane region" description="Helical" evidence="1">
    <location>
        <begin position="300"/>
        <end position="324"/>
    </location>
</feature>
<evidence type="ECO:0000313" key="3">
    <source>
        <dbReference type="Proteomes" id="UP000195447"/>
    </source>
</evidence>
<feature type="transmembrane region" description="Helical" evidence="1">
    <location>
        <begin position="153"/>
        <end position="172"/>
    </location>
</feature>
<feature type="transmembrane region" description="Helical" evidence="1">
    <location>
        <begin position="34"/>
        <end position="51"/>
    </location>
</feature>
<protein>
    <recommendedName>
        <fullName evidence="4">Oligosaccharide repeat unit polymerase</fullName>
    </recommendedName>
</protein>
<comment type="caution">
    <text evidence="2">The sequence shown here is derived from an EMBL/GenBank/DDBJ whole genome shotgun (WGS) entry which is preliminary data.</text>
</comment>
<dbReference type="NCBIfam" id="TIGR04370">
    <property type="entry name" value="glyco_rpt_poly"/>
    <property type="match status" value="1"/>
</dbReference>
<proteinExistence type="predicted"/>
<accession>A0A1Y4LMW3</accession>
<reference evidence="3" key="1">
    <citation type="submission" date="2017-04" db="EMBL/GenBank/DDBJ databases">
        <title>Function of individual gut microbiota members based on whole genome sequencing of pure cultures obtained from chicken caecum.</title>
        <authorList>
            <person name="Medvecky M."/>
            <person name="Cejkova D."/>
            <person name="Polansky O."/>
            <person name="Karasova D."/>
            <person name="Kubasova T."/>
            <person name="Cizek A."/>
            <person name="Rychlik I."/>
        </authorList>
    </citation>
    <scope>NUCLEOTIDE SEQUENCE [LARGE SCALE GENOMIC DNA]</scope>
    <source>
        <strain evidence="3">An178</strain>
    </source>
</reference>
<feature type="transmembrane region" description="Helical" evidence="1">
    <location>
        <begin position="100"/>
        <end position="120"/>
    </location>
</feature>
<evidence type="ECO:0000256" key="1">
    <source>
        <dbReference type="SAM" id="Phobius"/>
    </source>
</evidence>
<dbReference type="AlphaFoldDB" id="A0A1Y4LMW3"/>
<feature type="transmembrane region" description="Helical" evidence="1">
    <location>
        <begin position="6"/>
        <end position="22"/>
    </location>
</feature>
<keyword evidence="1" id="KW-0472">Membrane</keyword>
<name>A0A1Y4LMW3_9FIRM</name>
<sequence length="437" mass="50770">MLIIIIFLMILVVLSGIVFCILKKDLLSPSQITIYVFILGAFFSLLGINEWDQVTVTFYSIMILFMGILSFVVGEFISIKVEKRPTVKGIQIRKLKVIEFPKWFRILNVVICLIAVIIYIRRMYSIAFEYGYVGGNDLMQRIRIGLDNESTGMLIVTFMNYCKSISVVYGYYMTKEINIYGIKYILKHRTDYIITIICALCICFFSTTRYNFIKYFSILFFSYILNYKLINHREIKLFTIVKWGGPIIISIFLIFIITGQSRLSFNESVSGIDKFVMYAGSSIPAFSYGLDHPGLNESTIFGGMTFTGLYSLFEYFGASSLGYVKFLQQIPLKYMLTTNVYTMQYNFICDFGISGMIILEVLIGLVYGVVYTKCLKSQSDTLNIFYTYYCYYLVMQLWNPQLFQDLFSITWIMEMFFISFVCLAIPKKVNYIQLKER</sequence>
<keyword evidence="1" id="KW-1133">Transmembrane helix</keyword>
<evidence type="ECO:0008006" key="4">
    <source>
        <dbReference type="Google" id="ProtNLM"/>
    </source>
</evidence>
<feature type="transmembrane region" description="Helical" evidence="1">
    <location>
        <begin position="57"/>
        <end position="79"/>
    </location>
</feature>